<dbReference type="EMBL" id="PDLN01000008">
    <property type="protein sequence ID" value="RDW77915.1"/>
    <property type="molecule type" value="Genomic_DNA"/>
</dbReference>
<comment type="caution">
    <text evidence="3">The sequence shown here is derived from an EMBL/GenBank/DDBJ whole genome shotgun (WGS) entry which is preliminary data.</text>
</comment>
<evidence type="ECO:0000259" key="1">
    <source>
        <dbReference type="Pfam" id="PF02541"/>
    </source>
</evidence>
<keyword evidence="4" id="KW-1185">Reference proteome</keyword>
<dbReference type="PANTHER" id="PTHR30005:SF0">
    <property type="entry name" value="RETROGRADE REGULATION PROTEIN 2"/>
    <property type="match status" value="1"/>
</dbReference>
<dbReference type="InterPro" id="IPR057512">
    <property type="entry name" value="RTG2_C"/>
</dbReference>
<dbReference type="Gene3D" id="3.30.420.40">
    <property type="match status" value="1"/>
</dbReference>
<reference evidence="3 4" key="1">
    <citation type="journal article" date="2018" name="IMA Fungus">
        <title>IMA Genome-F 9: Draft genome sequence of Annulohypoxylon stygium, Aspergillus mulundensis, Berkeleyomyces basicola (syn. Thielaviopsis basicola), Ceratocystis smalleyi, two Cercospora beticola strains, Coleophoma cylindrospora, Fusarium fracticaudum, Phialophora cf. hyalina, and Morchella septimelata.</title>
        <authorList>
            <person name="Wingfield B.D."/>
            <person name="Bills G.F."/>
            <person name="Dong Y."/>
            <person name="Huang W."/>
            <person name="Nel W.J."/>
            <person name="Swalarsk-Parry B.S."/>
            <person name="Vaghefi N."/>
            <person name="Wilken P.M."/>
            <person name="An Z."/>
            <person name="de Beer Z.W."/>
            <person name="De Vos L."/>
            <person name="Chen L."/>
            <person name="Duong T.A."/>
            <person name="Gao Y."/>
            <person name="Hammerbacher A."/>
            <person name="Kikkert J.R."/>
            <person name="Li Y."/>
            <person name="Li H."/>
            <person name="Li K."/>
            <person name="Li Q."/>
            <person name="Liu X."/>
            <person name="Ma X."/>
            <person name="Naidoo K."/>
            <person name="Pethybridge S.J."/>
            <person name="Sun J."/>
            <person name="Steenkamp E.T."/>
            <person name="van der Nest M.A."/>
            <person name="van Wyk S."/>
            <person name="Wingfield M.J."/>
            <person name="Xiong C."/>
            <person name="Yue Q."/>
            <person name="Zhang X."/>
        </authorList>
    </citation>
    <scope>NUCLEOTIDE SEQUENCE [LARGE SCALE GENOMIC DNA]</scope>
    <source>
        <strain evidence="3 4">BP5796</strain>
    </source>
</reference>
<dbReference type="InterPro" id="IPR003695">
    <property type="entry name" value="Ppx_GppA_N"/>
</dbReference>
<dbReference type="PANTHER" id="PTHR30005">
    <property type="entry name" value="EXOPOLYPHOSPHATASE"/>
    <property type="match status" value="1"/>
</dbReference>
<feature type="domain" description="RTG2 C-terminal" evidence="2">
    <location>
        <begin position="395"/>
        <end position="558"/>
    </location>
</feature>
<dbReference type="AlphaFoldDB" id="A0A3D8RV86"/>
<dbReference type="OrthoDB" id="2014654at2759"/>
<dbReference type="GO" id="GO:0006357">
    <property type="term" value="P:regulation of transcription by RNA polymerase II"/>
    <property type="evidence" value="ECO:0007669"/>
    <property type="project" value="TreeGrafter"/>
</dbReference>
<proteinExistence type="predicted"/>
<dbReference type="SUPFAM" id="SSF53067">
    <property type="entry name" value="Actin-like ATPase domain"/>
    <property type="match status" value="2"/>
</dbReference>
<feature type="domain" description="Ppx/GppA phosphatase N-terminal" evidence="1">
    <location>
        <begin position="53"/>
        <end position="357"/>
    </location>
</feature>
<dbReference type="InterPro" id="IPR043129">
    <property type="entry name" value="ATPase_NBD"/>
</dbReference>
<dbReference type="Proteomes" id="UP000256328">
    <property type="component" value="Unassembled WGS sequence"/>
</dbReference>
<evidence type="ECO:0000313" key="4">
    <source>
        <dbReference type="Proteomes" id="UP000256328"/>
    </source>
</evidence>
<name>A0A3D8RV86_9HELO</name>
<gene>
    <name evidence="3" type="ORF">BP5796_05767</name>
</gene>
<evidence type="ECO:0000313" key="3">
    <source>
        <dbReference type="EMBL" id="RDW77915.1"/>
    </source>
</evidence>
<dbReference type="Pfam" id="PF02541">
    <property type="entry name" value="Ppx-GppA"/>
    <property type="match status" value="1"/>
</dbReference>
<dbReference type="InterPro" id="IPR050273">
    <property type="entry name" value="GppA/Ppx_hydrolase"/>
</dbReference>
<protein>
    <submittedName>
        <fullName evidence="3">Uncharacterized protein</fullName>
    </submittedName>
</protein>
<dbReference type="Gene3D" id="3.30.420.150">
    <property type="entry name" value="Exopolyphosphatase. Domain 2"/>
    <property type="match status" value="1"/>
</dbReference>
<organism evidence="3 4">
    <name type="scientific">Coleophoma crateriformis</name>
    <dbReference type="NCBI Taxonomy" id="565419"/>
    <lineage>
        <taxon>Eukaryota</taxon>
        <taxon>Fungi</taxon>
        <taxon>Dikarya</taxon>
        <taxon>Ascomycota</taxon>
        <taxon>Pezizomycotina</taxon>
        <taxon>Leotiomycetes</taxon>
        <taxon>Helotiales</taxon>
        <taxon>Dermateaceae</taxon>
        <taxon>Coleophoma</taxon>
    </lineage>
</organism>
<sequence length="578" mass="62396">MAAETDNVITINNFASKMSTFDPNSTGKQLYGLVDMGSNGIRFSISDLSEPRSRLLHCIYKERAGISLYDALHESAPDSKAFHFSQKTITQVAKTLSRFKRICDSHGVAGKNISVFATEAMRTAENRDEMLNAIHKESGLVVDILSPEMESLFGAMGARSGFNQVNGLFMDLGGGSVQMTYVDSSTGAGYDVLAAQAAKSLPFGAAKLTAALSTRSTAAEAKAELQGRMKQTFEGMKSQFPKLKEQIEKDGGVSIYFCGGGFRGYGSMLMHTETIQPYPIPAIGGYSVSGDRFVKWKQMLKANDYDGKIYGMSKRRREQFPAIVEVVHALVEAVPKIKQVTFCSGGNREGVLYMKLPAKTRESNPLPMLPGVTYGAIADDAIIASIVERLSLALPGSQPSVFSPELLDHIARNIWVHTGDSDDANSARSLHHPISGSLAGLPGLTHQIQAVLALTMCARWGADLGPVDRPLQNNLKELIGAELSFWCGFIGAIARAMAIVIPDFPHDGLSSGTYRDAVLFKSDVAHGLGKKGHKSGIKLQIAVAKQSQEGIDLGKLEDMFFKVGKGLHLGWIVEAEVV</sequence>
<dbReference type="Pfam" id="PF23566">
    <property type="entry name" value="RTG2_C"/>
    <property type="match status" value="1"/>
</dbReference>
<evidence type="ECO:0000259" key="2">
    <source>
        <dbReference type="Pfam" id="PF23566"/>
    </source>
</evidence>
<dbReference type="FunFam" id="3.30.420.40:FF:000191">
    <property type="entry name" value="Retrograde regulation protein 2"/>
    <property type="match status" value="1"/>
</dbReference>
<accession>A0A3D8RV86</accession>